<evidence type="ECO:0000313" key="4">
    <source>
        <dbReference type="EMBL" id="TBT87263.1"/>
    </source>
</evidence>
<accession>A0A4Q9KFS9</accession>
<feature type="chain" id="PRO_5020488692" evidence="2">
    <location>
        <begin position="30"/>
        <end position="269"/>
    </location>
</feature>
<dbReference type="RefSeq" id="WP_131167049.1">
    <property type="nucleotide sequence ID" value="NZ_SDMQ01000002.1"/>
</dbReference>
<keyword evidence="5" id="KW-1185">Reference proteome</keyword>
<keyword evidence="4" id="KW-0378">Hydrolase</keyword>
<dbReference type="InterPro" id="IPR051532">
    <property type="entry name" value="Ester_Hydrolysis_Enzymes"/>
</dbReference>
<dbReference type="GO" id="GO:0004622">
    <property type="term" value="F:phosphatidylcholine lysophospholipase activity"/>
    <property type="evidence" value="ECO:0007669"/>
    <property type="project" value="TreeGrafter"/>
</dbReference>
<feature type="region of interest" description="Disordered" evidence="1">
    <location>
        <begin position="36"/>
        <end position="62"/>
    </location>
</feature>
<feature type="signal peptide" evidence="2">
    <location>
        <begin position="1"/>
        <end position="29"/>
    </location>
</feature>
<dbReference type="PANTHER" id="PTHR30383">
    <property type="entry name" value="THIOESTERASE 1/PROTEASE 1/LYSOPHOSPHOLIPASE L1"/>
    <property type="match status" value="1"/>
</dbReference>
<dbReference type="InterPro" id="IPR013830">
    <property type="entry name" value="SGNH_hydro"/>
</dbReference>
<dbReference type="EMBL" id="SDMQ01000002">
    <property type="protein sequence ID" value="TBT87263.1"/>
    <property type="molecule type" value="Genomic_DNA"/>
</dbReference>
<proteinExistence type="predicted"/>
<evidence type="ECO:0000259" key="3">
    <source>
        <dbReference type="Pfam" id="PF13472"/>
    </source>
</evidence>
<reference evidence="4 5" key="1">
    <citation type="submission" date="2019-01" db="EMBL/GenBank/DDBJ databases">
        <title>Lactibacter flavus gen. nov., sp. nov., a novel bacterium of the family Propionibacteriaceae isolated from raw milk and dairy products.</title>
        <authorList>
            <person name="Huptas C."/>
            <person name="Wenning M."/>
            <person name="Breitenwieser F."/>
            <person name="Doll E."/>
            <person name="Von Neubeck M."/>
            <person name="Busse H.-J."/>
            <person name="Scherer S."/>
        </authorList>
    </citation>
    <scope>NUCLEOTIDE SEQUENCE [LARGE SCALE GENOMIC DNA]</scope>
    <source>
        <strain evidence="4 5">KCTC 33808</strain>
    </source>
</reference>
<sequence length="269" mass="27033">MHPSPRHPRLRLVAASALVALALAGCGRAAPAPAAASASTAPRPTTADTTAPAPAPTASGPRHVVGLGDSIMAGTNCSCTGPLAAYADAVDRAGGARPEVTNLGVAGWTTQDLREFLTTDADARSALAAADTVVIIIGANDLFRMGEAFRDGADATTLGRQALLLNAGVTAALEAVREAAGDRPDTYLVTGYWDILAPSGRSTTQSAAATAMVNEAIRTAAENVGMEYVDLAGPFDASGDVGALISDDGLHPNAEGVRIIGEALADAHA</sequence>
<dbReference type="Proteomes" id="UP000292373">
    <property type="component" value="Unassembled WGS sequence"/>
</dbReference>
<organism evidence="4 5">
    <name type="scientific">Propioniciclava sinopodophylli</name>
    <dbReference type="NCBI Taxonomy" id="1837344"/>
    <lineage>
        <taxon>Bacteria</taxon>
        <taxon>Bacillati</taxon>
        <taxon>Actinomycetota</taxon>
        <taxon>Actinomycetes</taxon>
        <taxon>Propionibacteriales</taxon>
        <taxon>Propionibacteriaceae</taxon>
        <taxon>Propioniciclava</taxon>
    </lineage>
</organism>
<protein>
    <submittedName>
        <fullName evidence="4">SGNH/GDSL hydrolase family protein</fullName>
    </submittedName>
</protein>
<dbReference type="PROSITE" id="PS51257">
    <property type="entry name" value="PROKAR_LIPOPROTEIN"/>
    <property type="match status" value="1"/>
</dbReference>
<dbReference type="AlphaFoldDB" id="A0A4Q9KFS9"/>
<comment type="caution">
    <text evidence="4">The sequence shown here is derived from an EMBL/GenBank/DDBJ whole genome shotgun (WGS) entry which is preliminary data.</text>
</comment>
<dbReference type="CDD" id="cd00229">
    <property type="entry name" value="SGNH_hydrolase"/>
    <property type="match status" value="1"/>
</dbReference>
<dbReference type="Gene3D" id="3.40.50.1110">
    <property type="entry name" value="SGNH hydrolase"/>
    <property type="match status" value="1"/>
</dbReference>
<keyword evidence="2" id="KW-0732">Signal</keyword>
<dbReference type="InterPro" id="IPR036514">
    <property type="entry name" value="SGNH_hydro_sf"/>
</dbReference>
<dbReference type="PANTHER" id="PTHR30383:SF5">
    <property type="entry name" value="SGNH HYDROLASE-TYPE ESTERASE DOMAIN-CONTAINING PROTEIN"/>
    <property type="match status" value="1"/>
</dbReference>
<dbReference type="OrthoDB" id="8215557at2"/>
<dbReference type="SUPFAM" id="SSF52266">
    <property type="entry name" value="SGNH hydrolase"/>
    <property type="match status" value="1"/>
</dbReference>
<evidence type="ECO:0000256" key="2">
    <source>
        <dbReference type="SAM" id="SignalP"/>
    </source>
</evidence>
<dbReference type="Pfam" id="PF13472">
    <property type="entry name" value="Lipase_GDSL_2"/>
    <property type="match status" value="1"/>
</dbReference>
<feature type="domain" description="SGNH hydrolase-type esterase" evidence="3">
    <location>
        <begin position="67"/>
        <end position="258"/>
    </location>
</feature>
<name>A0A4Q9KFS9_9ACTN</name>
<evidence type="ECO:0000256" key="1">
    <source>
        <dbReference type="SAM" id="MobiDB-lite"/>
    </source>
</evidence>
<evidence type="ECO:0000313" key="5">
    <source>
        <dbReference type="Proteomes" id="UP000292373"/>
    </source>
</evidence>
<gene>
    <name evidence="4" type="ORF">ET989_02820</name>
</gene>